<organism evidence="1 2">
    <name type="scientific">Brucella intermedia</name>
    <dbReference type="NCBI Taxonomy" id="94625"/>
    <lineage>
        <taxon>Bacteria</taxon>
        <taxon>Pseudomonadati</taxon>
        <taxon>Pseudomonadota</taxon>
        <taxon>Alphaproteobacteria</taxon>
        <taxon>Hyphomicrobiales</taxon>
        <taxon>Brucellaceae</taxon>
        <taxon>Brucella/Ochrobactrum group</taxon>
        <taxon>Brucella</taxon>
    </lineage>
</organism>
<gene>
    <name evidence="1" type="ORF">FHW20_004470</name>
</gene>
<reference evidence="1 2" key="1">
    <citation type="submission" date="2020-07" db="EMBL/GenBank/DDBJ databases">
        <title>Genomic Encyclopedia of Type Strains, Phase IV (KMG-V): Genome sequencing to study the core and pangenomes of soil and plant-associated prokaryotes.</title>
        <authorList>
            <person name="Whitman W."/>
        </authorList>
    </citation>
    <scope>NUCLEOTIDE SEQUENCE [LARGE SCALE GENOMIC DNA]</scope>
    <source>
        <strain evidence="1 2">RH4WT92</strain>
    </source>
</reference>
<keyword evidence="2" id="KW-1185">Reference proteome</keyword>
<accession>A0ABR6AW02</accession>
<evidence type="ECO:0000313" key="1">
    <source>
        <dbReference type="EMBL" id="MBA8853489.1"/>
    </source>
</evidence>
<dbReference type="EMBL" id="JACGXG010000011">
    <property type="protein sequence ID" value="MBA8853489.1"/>
    <property type="molecule type" value="Genomic_DNA"/>
</dbReference>
<name>A0ABR6AW02_9HYPH</name>
<sequence>MGEFDATAVCRREFAVTLGETQQIGRQIDQLLGDQVAPRSLPVEFCG</sequence>
<protein>
    <submittedName>
        <fullName evidence="1">Uncharacterized protein</fullName>
    </submittedName>
</protein>
<evidence type="ECO:0000313" key="2">
    <source>
        <dbReference type="Proteomes" id="UP000578622"/>
    </source>
</evidence>
<dbReference type="Proteomes" id="UP000578622">
    <property type="component" value="Unassembled WGS sequence"/>
</dbReference>
<proteinExistence type="predicted"/>
<comment type="caution">
    <text evidence="1">The sequence shown here is derived from an EMBL/GenBank/DDBJ whole genome shotgun (WGS) entry which is preliminary data.</text>
</comment>